<dbReference type="SUPFAM" id="SSF69754">
    <property type="entry name" value="Ribosome binding protein Y (YfiA homologue)"/>
    <property type="match status" value="1"/>
</dbReference>
<comment type="caution">
    <text evidence="1">The sequence shown here is derived from an EMBL/GenBank/DDBJ whole genome shotgun (WGS) entry which is preliminary data.</text>
</comment>
<evidence type="ECO:0000313" key="1">
    <source>
        <dbReference type="EMBL" id="OHA47022.1"/>
    </source>
</evidence>
<dbReference type="Proteomes" id="UP000178869">
    <property type="component" value="Unassembled WGS sequence"/>
</dbReference>
<dbReference type="AlphaFoldDB" id="A0A1G2PHH0"/>
<accession>A0A1G2PHH0</accession>
<gene>
    <name evidence="1" type="ORF">A2828_03560</name>
</gene>
<proteinExistence type="predicted"/>
<dbReference type="Gene3D" id="3.30.160.100">
    <property type="entry name" value="Ribosome hibernation promotion factor-like"/>
    <property type="match status" value="1"/>
</dbReference>
<dbReference type="InterPro" id="IPR003489">
    <property type="entry name" value="RHF/RaiA"/>
</dbReference>
<reference evidence="1 2" key="1">
    <citation type="journal article" date="2016" name="Nat. Commun.">
        <title>Thousands of microbial genomes shed light on interconnected biogeochemical processes in an aquifer system.</title>
        <authorList>
            <person name="Anantharaman K."/>
            <person name="Brown C.T."/>
            <person name="Hug L.A."/>
            <person name="Sharon I."/>
            <person name="Castelle C.J."/>
            <person name="Probst A.J."/>
            <person name="Thomas B.C."/>
            <person name="Singh A."/>
            <person name="Wilkins M.J."/>
            <person name="Karaoz U."/>
            <person name="Brodie E.L."/>
            <person name="Williams K.H."/>
            <person name="Hubbard S.S."/>
            <person name="Banfield J.F."/>
        </authorList>
    </citation>
    <scope>NUCLEOTIDE SEQUENCE [LARGE SCALE GENOMIC DNA]</scope>
</reference>
<dbReference type="Pfam" id="PF02482">
    <property type="entry name" value="Ribosomal_S30AE"/>
    <property type="match status" value="1"/>
</dbReference>
<dbReference type="EMBL" id="MHSR01000008">
    <property type="protein sequence ID" value="OHA47022.1"/>
    <property type="molecule type" value="Genomic_DNA"/>
</dbReference>
<dbReference type="InterPro" id="IPR036567">
    <property type="entry name" value="RHF-like"/>
</dbReference>
<protein>
    <recommendedName>
        <fullName evidence="3">Ribosomal subunit interface protein</fullName>
    </recommendedName>
</protein>
<evidence type="ECO:0008006" key="3">
    <source>
        <dbReference type="Google" id="ProtNLM"/>
    </source>
</evidence>
<name>A0A1G2PHH0_9BACT</name>
<organism evidence="1 2">
    <name type="scientific">Candidatus Terrybacteria bacterium RIFCSPHIGHO2_01_FULL_43_35</name>
    <dbReference type="NCBI Taxonomy" id="1802361"/>
    <lineage>
        <taxon>Bacteria</taxon>
        <taxon>Candidatus Terryibacteriota</taxon>
    </lineage>
</organism>
<sequence length="131" mass="15127">MRILIKATNFSLTPTLKNYIESKIGADINDILTSRFVSSSTVKGGRDTIEARVEIGKTTRHHRKGDVFHARVSISLPGKKRLYAEAQEWDMHVAIDKVKDELFAEISKWKEKRRTNIKKGGRMFKRRLKKT</sequence>
<evidence type="ECO:0000313" key="2">
    <source>
        <dbReference type="Proteomes" id="UP000178869"/>
    </source>
</evidence>